<organism evidence="2 3">
    <name type="scientific">Actinomyces denticolens</name>
    <dbReference type="NCBI Taxonomy" id="52767"/>
    <lineage>
        <taxon>Bacteria</taxon>
        <taxon>Bacillati</taxon>
        <taxon>Actinomycetota</taxon>
        <taxon>Actinomycetes</taxon>
        <taxon>Actinomycetales</taxon>
        <taxon>Actinomycetaceae</taxon>
        <taxon>Actinomyces</taxon>
    </lineage>
</organism>
<dbReference type="Pfam" id="PF18614">
    <property type="entry name" value="RNase_II_C_S1"/>
    <property type="match status" value="1"/>
</dbReference>
<keyword evidence="3" id="KW-1185">Reference proteome</keyword>
<dbReference type="EMBL" id="FQYL01000007">
    <property type="protein sequence ID" value="SHI92566.1"/>
    <property type="molecule type" value="Genomic_DNA"/>
</dbReference>
<dbReference type="InterPro" id="IPR050180">
    <property type="entry name" value="RNR_Ribonuclease"/>
</dbReference>
<accession>A0ABY1IBB5</accession>
<dbReference type="PANTHER" id="PTHR23355:SF42">
    <property type="entry name" value="RIBONUCLEASE II, CHLOROPLASTIC_MITOCHONDRIAL"/>
    <property type="match status" value="1"/>
</dbReference>
<comment type="caution">
    <text evidence="2">The sequence shown here is derived from an EMBL/GenBank/DDBJ whole genome shotgun (WGS) entry which is preliminary data.</text>
</comment>
<feature type="domain" description="RNB" evidence="1">
    <location>
        <begin position="65"/>
        <end position="424"/>
    </location>
</feature>
<dbReference type="SUPFAM" id="SSF50249">
    <property type="entry name" value="Nucleic acid-binding proteins"/>
    <property type="match status" value="1"/>
</dbReference>
<proteinExistence type="predicted"/>
<dbReference type="PANTHER" id="PTHR23355">
    <property type="entry name" value="RIBONUCLEASE"/>
    <property type="match status" value="1"/>
</dbReference>
<dbReference type="SMART" id="SM00955">
    <property type="entry name" value="RNB"/>
    <property type="match status" value="1"/>
</dbReference>
<evidence type="ECO:0000313" key="2">
    <source>
        <dbReference type="EMBL" id="SHI92566.1"/>
    </source>
</evidence>
<dbReference type="Proteomes" id="UP000184390">
    <property type="component" value="Unassembled WGS sequence"/>
</dbReference>
<dbReference type="InterPro" id="IPR012340">
    <property type="entry name" value="NA-bd_OB-fold"/>
</dbReference>
<sequence>MSRARLSSFAAPPGPVVAALAALRERYEVPDPGAEGFPADALAEAEAAAAAWRADGPARLLAGGARDARDLPLVTIDPPGSMDLDQAIALERLDAGAVPDGGPASGGADGTANALRDAIADPGAGEAVYRVSYAIASLATFVTPGGSLDAELARRGETVYLPDAPTPLHPPVLAHGAASLLPDQERPACLWTIDLDATGAVAAARVERALVRSRARLTYQEVQAALDDGAPLPDAVPTELPALLAAVGELRQDQEAARGGVSLPAPEHEIERDGEAYRLAFRVPVAVEGFNAQISLLTGICAARIMVDAGLGILRTMPPAAEEDRRRLRRVARALRIDWPDSLPYAELVRGLDASDPAHLAFMDHALTLFRGSGYLALLPGSDPLADDEAQHAAIAARYAHVTAPLRRLVDRYGLEACLAACDGRGAPDWVVEALPGLPEAMAVTGRRANAASRGAIDAIEALVLAGHEGEVFDAVITSERDGRGEVMLDDPAVLGTVVGRSLPVGQDVRVRLESVDVAAGRTRFRLEAEG</sequence>
<dbReference type="InterPro" id="IPR040596">
    <property type="entry name" value="RNase_II_C_S1"/>
</dbReference>
<evidence type="ECO:0000313" key="3">
    <source>
        <dbReference type="Proteomes" id="UP000184390"/>
    </source>
</evidence>
<evidence type="ECO:0000259" key="1">
    <source>
        <dbReference type="SMART" id="SM00955"/>
    </source>
</evidence>
<protein>
    <submittedName>
        <fullName evidence="2">RNB domain-containing protein</fullName>
    </submittedName>
</protein>
<reference evidence="2 3" key="1">
    <citation type="submission" date="2016-11" db="EMBL/GenBank/DDBJ databases">
        <authorList>
            <person name="Varghese N."/>
            <person name="Submissions S."/>
        </authorList>
    </citation>
    <scope>NUCLEOTIDE SEQUENCE [LARGE SCALE GENOMIC DNA]</scope>
    <source>
        <strain evidence="2 3">PA</strain>
    </source>
</reference>
<dbReference type="Pfam" id="PF00773">
    <property type="entry name" value="RNB"/>
    <property type="match status" value="1"/>
</dbReference>
<dbReference type="InterPro" id="IPR001900">
    <property type="entry name" value="RNase_II/R"/>
</dbReference>
<dbReference type="RefSeq" id="WP_073452989.1">
    <property type="nucleotide sequence ID" value="NZ_FQYL01000007.1"/>
</dbReference>
<name>A0ABY1IBB5_9ACTO</name>
<gene>
    <name evidence="2" type="ORF">SAMN05216246_10764</name>
</gene>